<dbReference type="Pfam" id="PF01168">
    <property type="entry name" value="Ala_racemase_N"/>
    <property type="match status" value="1"/>
</dbReference>
<dbReference type="STRING" id="1206466.K0KTV3"/>
<evidence type="ECO:0000259" key="5">
    <source>
        <dbReference type="Pfam" id="PF01168"/>
    </source>
</evidence>
<dbReference type="HOGENOM" id="CLU_059988_2_0_1"/>
<dbReference type="PIRSF" id="PIRSF004848">
    <property type="entry name" value="YBL036c_PLPDEIII"/>
    <property type="match status" value="1"/>
</dbReference>
<gene>
    <name evidence="6" type="ORF">BN7_4378</name>
</gene>
<dbReference type="SUPFAM" id="SSF51419">
    <property type="entry name" value="PLP-binding barrel"/>
    <property type="match status" value="1"/>
</dbReference>
<organism evidence="6 7">
    <name type="scientific">Wickerhamomyces ciferrii (strain ATCC 14091 / BCRC 22168 / CBS 111 / JCM 3599 / NBRC 0793 / NRRL Y-1031 F-60-10)</name>
    <name type="common">Yeast</name>
    <name type="synonym">Pichia ciferrii</name>
    <dbReference type="NCBI Taxonomy" id="1206466"/>
    <lineage>
        <taxon>Eukaryota</taxon>
        <taxon>Fungi</taxon>
        <taxon>Dikarya</taxon>
        <taxon>Ascomycota</taxon>
        <taxon>Saccharomycotina</taxon>
        <taxon>Saccharomycetes</taxon>
        <taxon>Phaffomycetales</taxon>
        <taxon>Wickerhamomycetaceae</taxon>
        <taxon>Wickerhamomyces</taxon>
    </lineage>
</organism>
<evidence type="ECO:0000313" key="6">
    <source>
        <dbReference type="EMBL" id="CCH44809.1"/>
    </source>
</evidence>
<name>K0KTV3_WICCF</name>
<dbReference type="eggNOG" id="KOG3157">
    <property type="taxonomic scope" value="Eukaryota"/>
</dbReference>
<dbReference type="InParanoid" id="K0KTV3"/>
<dbReference type="AlphaFoldDB" id="K0KTV3"/>
<evidence type="ECO:0000256" key="4">
    <source>
        <dbReference type="RuleBase" id="RU004514"/>
    </source>
</evidence>
<dbReference type="PROSITE" id="PS01211">
    <property type="entry name" value="UPF0001"/>
    <property type="match status" value="1"/>
</dbReference>
<dbReference type="EMBL" id="CAIF01000156">
    <property type="protein sequence ID" value="CCH44809.1"/>
    <property type="molecule type" value="Genomic_DNA"/>
</dbReference>
<dbReference type="GO" id="GO:0030170">
    <property type="term" value="F:pyridoxal phosphate binding"/>
    <property type="evidence" value="ECO:0007669"/>
    <property type="project" value="UniProtKB-UniRule"/>
</dbReference>
<evidence type="ECO:0000256" key="2">
    <source>
        <dbReference type="HAMAP-Rule" id="MF_03225"/>
    </source>
</evidence>
<dbReference type="Proteomes" id="UP000009328">
    <property type="component" value="Unassembled WGS sequence"/>
</dbReference>
<dbReference type="FunCoup" id="K0KTV3">
    <property type="interactions" value="508"/>
</dbReference>
<evidence type="ECO:0000313" key="7">
    <source>
        <dbReference type="Proteomes" id="UP000009328"/>
    </source>
</evidence>
<sequence length="277" mass="31143">MSLRFFKSFTTSAILYKSPTRIMSLEEPSTARVQELIANYDSIYSKVQESVKSRPDSINHPVELVAVSKYKPASDIKALYDHGVRHFGENYTQELISKASILPKDIKWHFIGGLQSNKCKDLSNNIENLHSVETIDSLKKAKKLNDSRSGVNGSIINIYLQINASNESQKSGLKPDDFEGIDELIQYITKDAKSLNLEGLMGIASYEQSTSEGENKDFKVLVELQKQLNTKYNLNLKLSMGMTADFEEAIRQGTSYVRIGSAIFGSRLTKDEIKEQK</sequence>
<comment type="caution">
    <text evidence="6">The sequence shown here is derived from an EMBL/GenBank/DDBJ whole genome shotgun (WGS) entry which is preliminary data.</text>
</comment>
<accession>K0KTV3</accession>
<dbReference type="PANTHER" id="PTHR10146:SF14">
    <property type="entry name" value="PYRIDOXAL PHOSPHATE HOMEOSTASIS PROTEIN"/>
    <property type="match status" value="1"/>
</dbReference>
<dbReference type="InterPro" id="IPR029066">
    <property type="entry name" value="PLP-binding_barrel"/>
</dbReference>
<proteinExistence type="inferred from homology"/>
<dbReference type="FunFam" id="3.20.20.10:FF:000007">
    <property type="entry name" value="Pyridoxal phosphate homeostasis protein"/>
    <property type="match status" value="1"/>
</dbReference>
<comment type="similarity">
    <text evidence="2 4">Belongs to the pyridoxal phosphate-binding protein YggS/PROSC family.</text>
</comment>
<dbReference type="CDD" id="cd06822">
    <property type="entry name" value="PLPDE_III_YBL036c_euk"/>
    <property type="match status" value="1"/>
</dbReference>
<reference evidence="6 7" key="1">
    <citation type="journal article" date="2012" name="Eukaryot. Cell">
        <title>Draft genome sequence of Wickerhamomyces ciferrii NRRL Y-1031 F-60-10.</title>
        <authorList>
            <person name="Schneider J."/>
            <person name="Andrea H."/>
            <person name="Blom J."/>
            <person name="Jaenicke S."/>
            <person name="Ruckert C."/>
            <person name="Schorsch C."/>
            <person name="Szczepanowski R."/>
            <person name="Farwick M."/>
            <person name="Goesmann A."/>
            <person name="Puhler A."/>
            <person name="Schaffer S."/>
            <person name="Tauch A."/>
            <person name="Kohler T."/>
            <person name="Brinkrolf K."/>
        </authorList>
    </citation>
    <scope>NUCLEOTIDE SEQUENCE [LARGE SCALE GENOMIC DNA]</scope>
    <source>
        <strain evidence="7">ATCC 14091 / BCRC 22168 / CBS 111 / JCM 3599 / NBRC 0793 / NRRL Y-1031 F-60-10</strain>
    </source>
</reference>
<dbReference type="NCBIfam" id="TIGR00044">
    <property type="entry name" value="YggS family pyridoxal phosphate-dependent enzyme"/>
    <property type="match status" value="1"/>
</dbReference>
<feature type="modified residue" description="N6-(pyridoxal phosphate)lysine" evidence="2 3">
    <location>
        <position position="69"/>
    </location>
</feature>
<comment type="cofactor">
    <cofactor evidence="3">
        <name>pyridoxal 5'-phosphate</name>
        <dbReference type="ChEBI" id="CHEBI:597326"/>
    </cofactor>
</comment>
<evidence type="ECO:0000256" key="3">
    <source>
        <dbReference type="PIRSR" id="PIRSR004848-1"/>
    </source>
</evidence>
<evidence type="ECO:0000256" key="1">
    <source>
        <dbReference type="ARBA" id="ARBA00022898"/>
    </source>
</evidence>
<keyword evidence="1 2" id="KW-0663">Pyridoxal phosphate</keyword>
<protein>
    <recommendedName>
        <fullName evidence="2">Pyridoxal phosphate homeostasis protein</fullName>
        <shortName evidence="2">PLP homeostasis protein</shortName>
    </recommendedName>
</protein>
<dbReference type="InterPro" id="IPR001608">
    <property type="entry name" value="Ala_racemase_N"/>
</dbReference>
<dbReference type="PANTHER" id="PTHR10146">
    <property type="entry name" value="PROLINE SYNTHETASE CO-TRANSCRIBED BACTERIAL HOMOLOG PROTEIN"/>
    <property type="match status" value="1"/>
</dbReference>
<comment type="function">
    <text evidence="2">Pyridoxal 5'-phosphate (PLP)-binding protein, which may be involved in intracellular homeostatic regulation of pyridoxal 5'-phosphate (PLP), the active form of vitamin B6.</text>
</comment>
<dbReference type="HAMAP" id="MF_02087">
    <property type="entry name" value="PLP_homeostasis"/>
    <property type="match status" value="1"/>
</dbReference>
<dbReference type="Gene3D" id="3.20.20.10">
    <property type="entry name" value="Alanine racemase"/>
    <property type="match status" value="1"/>
</dbReference>
<keyword evidence="7" id="KW-1185">Reference proteome</keyword>
<dbReference type="InterPro" id="IPR011078">
    <property type="entry name" value="PyrdxlP_homeostasis"/>
</dbReference>
<feature type="domain" description="Alanine racemase N-terminal" evidence="5">
    <location>
        <begin position="62"/>
        <end position="266"/>
    </location>
</feature>